<dbReference type="Pfam" id="PF00656">
    <property type="entry name" value="Peptidase_C14"/>
    <property type="match status" value="1"/>
</dbReference>
<dbReference type="Proteomes" id="UP000324252">
    <property type="component" value="Unassembled WGS sequence"/>
</dbReference>
<dbReference type="PANTHER" id="PTHR48104:SF30">
    <property type="entry name" value="METACASPASE-1"/>
    <property type="match status" value="1"/>
</dbReference>
<dbReference type="OrthoDB" id="5489622at2"/>
<dbReference type="InterPro" id="IPR011600">
    <property type="entry name" value="Pept_C14_caspase"/>
</dbReference>
<organism evidence="2 3">
    <name type="scientific">Lutimaribacter pacificus</name>
    <dbReference type="NCBI Taxonomy" id="391948"/>
    <lineage>
        <taxon>Bacteria</taxon>
        <taxon>Pseudomonadati</taxon>
        <taxon>Pseudomonadota</taxon>
        <taxon>Alphaproteobacteria</taxon>
        <taxon>Rhodobacterales</taxon>
        <taxon>Roseobacteraceae</taxon>
        <taxon>Lutimaribacter</taxon>
    </lineage>
</organism>
<name>A0A1H0IWD2_9RHOB</name>
<dbReference type="EMBL" id="FQZZ01000003">
    <property type="protein sequence ID" value="SHK16899.1"/>
    <property type="molecule type" value="Genomic_DNA"/>
</dbReference>
<accession>A0A1H0IWD2</accession>
<dbReference type="InterPro" id="IPR050452">
    <property type="entry name" value="Metacaspase"/>
</dbReference>
<dbReference type="GO" id="GO:0004197">
    <property type="term" value="F:cysteine-type endopeptidase activity"/>
    <property type="evidence" value="ECO:0007669"/>
    <property type="project" value="InterPro"/>
</dbReference>
<gene>
    <name evidence="2" type="ORF">SAMN05444142_103503</name>
</gene>
<dbReference type="Gene3D" id="3.40.50.1460">
    <property type="match status" value="1"/>
</dbReference>
<sequence length="640" mass="66034">MTGRLPRIVLLAGLLLAAALPVRAERFALLVGVNAYPDAPEIPALAGPENDVALMQGVLAGLWRDIAITTLTGPAARRAAILGALDDLARRAGPGDEVTVYLAGHGTQIPSRAEPDGFDELFLPADFSARRVGAELRISGHILDDELGAAFGRIVGAGARLWLIADLCHAGTIERGTPGAGAAQARFALLGLRPGMTLVDLNPPVAAGTGGAPGTLDPPAVAAGRFIGFHAAGEAAQSIELPLDGDRVHGLFTFELARALRAGGPMRFRELAGDTARGLLDWGQAAPAPLFSGALDSPVGAGAAGITLRAVDGALVADRGRLDGFAEGDVLAPVAPAAGRPAGRLRIVAAGLTESRVALVADDPPGDPAALPGLRFERVARGPVAPYRVALPDAPPSLLAPLRAAVEQARLPRPLALVRPGEPAELRLALTEAALEFHRDGAAAPYVLPRAASRWDEVSAAIAQIARADFLLDLVPELARSDPGRALDLRVTVTPCAPGAAPRRGGGAVDAPRMVVRDCDTVALEITNRGAVALDLSPFYLGPQGRIYYLRGYEGGDLFGLRLNAGETRAVRYTESLGPGDPVGDMVLLVLADIADTASPHPRDLRMLEGDLPAPDMLRDAAPGAALAAGAAALALRTER</sequence>
<reference evidence="2 3" key="1">
    <citation type="submission" date="2016-11" db="EMBL/GenBank/DDBJ databases">
        <authorList>
            <person name="Varghese N."/>
            <person name="Submissions S."/>
        </authorList>
    </citation>
    <scope>NUCLEOTIDE SEQUENCE [LARGE SCALE GENOMIC DNA]</scope>
    <source>
        <strain evidence="2 3">DSM 29620</strain>
    </source>
</reference>
<dbReference type="SUPFAM" id="SSF52129">
    <property type="entry name" value="Caspase-like"/>
    <property type="match status" value="1"/>
</dbReference>
<dbReference type="AlphaFoldDB" id="A0A1H0IWD2"/>
<feature type="domain" description="Peptidase C14 caspase" evidence="1">
    <location>
        <begin position="26"/>
        <end position="264"/>
    </location>
</feature>
<evidence type="ECO:0000259" key="1">
    <source>
        <dbReference type="Pfam" id="PF00656"/>
    </source>
</evidence>
<dbReference type="GO" id="GO:0006508">
    <property type="term" value="P:proteolysis"/>
    <property type="evidence" value="ECO:0007669"/>
    <property type="project" value="InterPro"/>
</dbReference>
<dbReference type="GO" id="GO:0005737">
    <property type="term" value="C:cytoplasm"/>
    <property type="evidence" value="ECO:0007669"/>
    <property type="project" value="TreeGrafter"/>
</dbReference>
<evidence type="ECO:0000313" key="2">
    <source>
        <dbReference type="EMBL" id="SHK16899.1"/>
    </source>
</evidence>
<dbReference type="RefSeq" id="WP_149788650.1">
    <property type="nucleotide sequence ID" value="NZ_FNIO01000005.1"/>
</dbReference>
<dbReference type="InterPro" id="IPR029030">
    <property type="entry name" value="Caspase-like_dom_sf"/>
</dbReference>
<dbReference type="PANTHER" id="PTHR48104">
    <property type="entry name" value="METACASPASE-4"/>
    <property type="match status" value="1"/>
</dbReference>
<evidence type="ECO:0000313" key="3">
    <source>
        <dbReference type="Proteomes" id="UP000324252"/>
    </source>
</evidence>
<keyword evidence="3" id="KW-1185">Reference proteome</keyword>
<proteinExistence type="predicted"/>
<protein>
    <submittedName>
        <fullName evidence="2">Uncharacterized protein, contains caspase domain</fullName>
    </submittedName>
</protein>